<dbReference type="SUPFAM" id="SSF56784">
    <property type="entry name" value="HAD-like"/>
    <property type="match status" value="1"/>
</dbReference>
<protein>
    <recommendedName>
        <fullName evidence="3">HAD family phosphatase</fullName>
    </recommendedName>
</protein>
<dbReference type="OrthoDB" id="4925391at2"/>
<comment type="caution">
    <text evidence="1">The sequence shown here is derived from an EMBL/GenBank/DDBJ whole genome shotgun (WGS) entry which is preliminary data.</text>
</comment>
<organism evidence="1 2">
    <name type="scientific">Microbacterium paludicola</name>
    <dbReference type="NCBI Taxonomy" id="300019"/>
    <lineage>
        <taxon>Bacteria</taxon>
        <taxon>Bacillati</taxon>
        <taxon>Actinomycetota</taxon>
        <taxon>Actinomycetes</taxon>
        <taxon>Micrococcales</taxon>
        <taxon>Microbacteriaceae</taxon>
        <taxon>Microbacterium</taxon>
    </lineage>
</organism>
<keyword evidence="2" id="KW-1185">Reference proteome</keyword>
<sequence>MTSAPYGLLLDVDGPLASTVTRSIRIPSIADDLVAIANSGCPVVFNTGRSDAFLAEQVIPELVRAGLAADAPVWGIGEKGASWFTVTNGRIGAVQVDETIAVPADLVAACRAIVEQHRDLMFWDATKRTMVSLEQNLDVENADFLGRRAQVTAELDAAIASLGLADRFYTVPTVISIDLEHRTAGKALGAERAVRLVGERMEVPRRWFTAGDSHGDYDMAAWLHDAGYDATHLDVRPSGDQPETAFTVLREIPTFAEGHAEDDITASYLTRWRAELAV</sequence>
<proteinExistence type="predicted"/>
<dbReference type="AlphaFoldDB" id="A0A4Y9G083"/>
<dbReference type="Proteomes" id="UP000298358">
    <property type="component" value="Unassembled WGS sequence"/>
</dbReference>
<accession>A0A4Y9G083</accession>
<evidence type="ECO:0008006" key="3">
    <source>
        <dbReference type="Google" id="ProtNLM"/>
    </source>
</evidence>
<dbReference type="InterPro" id="IPR036412">
    <property type="entry name" value="HAD-like_sf"/>
</dbReference>
<evidence type="ECO:0000313" key="1">
    <source>
        <dbReference type="EMBL" id="TFU34714.1"/>
    </source>
</evidence>
<name>A0A4Y9G083_9MICO</name>
<dbReference type="EMBL" id="SPQB01000001">
    <property type="protein sequence ID" value="TFU34714.1"/>
    <property type="molecule type" value="Genomic_DNA"/>
</dbReference>
<dbReference type="RefSeq" id="WP_135112257.1">
    <property type="nucleotide sequence ID" value="NZ_JADGLL010000001.1"/>
</dbReference>
<reference evidence="1 2" key="1">
    <citation type="submission" date="2019-03" db="EMBL/GenBank/DDBJ databases">
        <title>Diversity of the mouse oral microbiome.</title>
        <authorList>
            <person name="Joseph S."/>
            <person name="Aduse-Opoku J."/>
            <person name="Curtis M."/>
            <person name="Wade W."/>
            <person name="Hashim A."/>
        </authorList>
    </citation>
    <scope>NUCLEOTIDE SEQUENCE [LARGE SCALE GENOMIC DNA]</scope>
    <source>
        <strain evidence="1 2">P1012</strain>
    </source>
</reference>
<gene>
    <name evidence="1" type="ORF">E4U02_01035</name>
</gene>
<evidence type="ECO:0000313" key="2">
    <source>
        <dbReference type="Proteomes" id="UP000298358"/>
    </source>
</evidence>